<dbReference type="EMBL" id="KZ084099">
    <property type="protein sequence ID" value="OSD03793.1"/>
    <property type="molecule type" value="Genomic_DNA"/>
</dbReference>
<dbReference type="OrthoDB" id="2758043at2759"/>
<dbReference type="Proteomes" id="UP000193067">
    <property type="component" value="Unassembled WGS sequence"/>
</dbReference>
<feature type="compositionally biased region" description="Low complexity" evidence="1">
    <location>
        <begin position="150"/>
        <end position="161"/>
    </location>
</feature>
<reference evidence="3 4" key="1">
    <citation type="journal article" date="2015" name="Biotechnol. Biofuels">
        <title>Enhanced degradation of softwood versus hardwood by the white-rot fungus Pycnoporus coccineus.</title>
        <authorList>
            <person name="Couturier M."/>
            <person name="Navarro D."/>
            <person name="Chevret D."/>
            <person name="Henrissat B."/>
            <person name="Piumi F."/>
            <person name="Ruiz-Duenas F.J."/>
            <person name="Martinez A.T."/>
            <person name="Grigoriev I.V."/>
            <person name="Riley R."/>
            <person name="Lipzen A."/>
            <person name="Berrin J.G."/>
            <person name="Master E.R."/>
            <person name="Rosso M.N."/>
        </authorList>
    </citation>
    <scope>NUCLEOTIDE SEQUENCE [LARGE SCALE GENOMIC DNA]</scope>
    <source>
        <strain evidence="3 4">BRFM310</strain>
    </source>
</reference>
<feature type="transmembrane region" description="Helical" evidence="2">
    <location>
        <begin position="81"/>
        <end position="101"/>
    </location>
</feature>
<feature type="region of interest" description="Disordered" evidence="1">
    <location>
        <begin position="113"/>
        <end position="161"/>
    </location>
</feature>
<keyword evidence="2" id="KW-1133">Transmembrane helix</keyword>
<evidence type="ECO:0000313" key="4">
    <source>
        <dbReference type="Proteomes" id="UP000193067"/>
    </source>
</evidence>
<evidence type="ECO:0000256" key="2">
    <source>
        <dbReference type="SAM" id="Phobius"/>
    </source>
</evidence>
<keyword evidence="4" id="KW-1185">Reference proteome</keyword>
<accession>A0A1Y2ISY8</accession>
<gene>
    <name evidence="3" type="ORF">PYCCODRAFT_198830</name>
</gene>
<organism evidence="3 4">
    <name type="scientific">Trametes coccinea (strain BRFM310)</name>
    <name type="common">Pycnoporus coccineus</name>
    <dbReference type="NCBI Taxonomy" id="1353009"/>
    <lineage>
        <taxon>Eukaryota</taxon>
        <taxon>Fungi</taxon>
        <taxon>Dikarya</taxon>
        <taxon>Basidiomycota</taxon>
        <taxon>Agaricomycotina</taxon>
        <taxon>Agaricomycetes</taxon>
        <taxon>Polyporales</taxon>
        <taxon>Polyporaceae</taxon>
        <taxon>Trametes</taxon>
    </lineage>
</organism>
<sequence>MSAAYDERLAAAAPAATRAEKQEGYDIDLLNEQYSGRGVSVTPPPLPVLSANHAKAEAGDFTTDYARPAQPVVPWYKTRKWLLIFLLGGVVIVAAVIGGAVGGTVGHNHTAAKIETSDSGGGGAEGASGSTASNGDGAGQAASRVTSHPAASSTTEGTTASSIAITGLIPTVTSSSNEHDHGNGGS</sequence>
<proteinExistence type="predicted"/>
<evidence type="ECO:0000313" key="3">
    <source>
        <dbReference type="EMBL" id="OSD03793.1"/>
    </source>
</evidence>
<dbReference type="AlphaFoldDB" id="A0A1Y2ISY8"/>
<keyword evidence="2" id="KW-0472">Membrane</keyword>
<name>A0A1Y2ISY8_TRAC3</name>
<keyword evidence="2" id="KW-0812">Transmembrane</keyword>
<protein>
    <submittedName>
        <fullName evidence="3">Uncharacterized protein</fullName>
    </submittedName>
</protein>
<evidence type="ECO:0000256" key="1">
    <source>
        <dbReference type="SAM" id="MobiDB-lite"/>
    </source>
</evidence>